<proteinExistence type="predicted"/>
<protein>
    <submittedName>
        <fullName evidence="2">Uncharacterized protein</fullName>
    </submittedName>
</protein>
<keyword evidence="3" id="KW-1185">Reference proteome</keyword>
<feature type="region of interest" description="Disordered" evidence="1">
    <location>
        <begin position="143"/>
        <end position="164"/>
    </location>
</feature>
<dbReference type="OrthoDB" id="245563at2759"/>
<dbReference type="STRING" id="5627.A0A1C7MAF0"/>
<feature type="compositionally biased region" description="Low complexity" evidence="1">
    <location>
        <begin position="143"/>
        <end position="154"/>
    </location>
</feature>
<evidence type="ECO:0000313" key="2">
    <source>
        <dbReference type="EMBL" id="OBZ73326.1"/>
    </source>
</evidence>
<comment type="caution">
    <text evidence="2">The sequence shown here is derived from an EMBL/GenBank/DDBJ whole genome shotgun (WGS) entry which is preliminary data.</text>
</comment>
<reference evidence="2 3" key="1">
    <citation type="submission" date="2016-03" db="EMBL/GenBank/DDBJ databases">
        <title>Whole genome sequencing of Grifola frondosa 9006-11.</title>
        <authorList>
            <person name="Min B."/>
            <person name="Park H."/>
            <person name="Kim J.-G."/>
            <person name="Cho H."/>
            <person name="Oh Y.-L."/>
            <person name="Kong W.-S."/>
            <person name="Choi I.-G."/>
        </authorList>
    </citation>
    <scope>NUCLEOTIDE SEQUENCE [LARGE SCALE GENOMIC DNA]</scope>
    <source>
        <strain evidence="2 3">9006-11</strain>
    </source>
</reference>
<accession>A0A1C7MAF0</accession>
<name>A0A1C7MAF0_GRIFR</name>
<evidence type="ECO:0000256" key="1">
    <source>
        <dbReference type="SAM" id="MobiDB-lite"/>
    </source>
</evidence>
<dbReference type="EMBL" id="LUGG01000007">
    <property type="protein sequence ID" value="OBZ73326.1"/>
    <property type="molecule type" value="Genomic_DNA"/>
</dbReference>
<sequence length="384" mass="41819">MQSSLQTVQLPTENTTRSSPNSFSVLNLNSWNLPWISGSYHRTTFTLNRDVVGLDVRHLSSEYSMKALHLKNVQTNATVYLPTSESRIESLVFPADHITNISETPVAFTSVGNGRLGYVGDVNNEDATTNVILSMCLSPKGTPPSITSTGGTSPVHATTAGPSRQQDAHRKCTILLISLLKESWIDEVYSQLYSGLHKNAIVHEAKGIKAANKFLSASPPPDAVLVTDAAIQERKHAALLEHLVEYVRVGGRVVLCVQFSNHFEPKHAPSFFQHWGMPWDIGSYHRTTFALNPTGAPSRSPAGALPVIQHEDAALEECPERGGSVCPDGLILRRVTSIRTRPDHGRGLHEYPAVFARLGSGFLGYVGDVNGEQPTIRLVSRCAA</sequence>
<dbReference type="AlphaFoldDB" id="A0A1C7MAF0"/>
<organism evidence="2 3">
    <name type="scientific">Grifola frondosa</name>
    <name type="common">Maitake</name>
    <name type="synonym">Polyporus frondosus</name>
    <dbReference type="NCBI Taxonomy" id="5627"/>
    <lineage>
        <taxon>Eukaryota</taxon>
        <taxon>Fungi</taxon>
        <taxon>Dikarya</taxon>
        <taxon>Basidiomycota</taxon>
        <taxon>Agaricomycotina</taxon>
        <taxon>Agaricomycetes</taxon>
        <taxon>Polyporales</taxon>
        <taxon>Grifolaceae</taxon>
        <taxon>Grifola</taxon>
    </lineage>
</organism>
<evidence type="ECO:0000313" key="3">
    <source>
        <dbReference type="Proteomes" id="UP000092993"/>
    </source>
</evidence>
<gene>
    <name evidence="2" type="ORF">A0H81_07173</name>
</gene>
<dbReference type="Proteomes" id="UP000092993">
    <property type="component" value="Unassembled WGS sequence"/>
</dbReference>